<dbReference type="SUPFAM" id="SSF52490">
    <property type="entry name" value="Tubulin nucleotide-binding domain-like"/>
    <property type="match status" value="1"/>
</dbReference>
<dbReference type="AlphaFoldDB" id="A0A839DN84"/>
<evidence type="ECO:0000313" key="11">
    <source>
        <dbReference type="EMBL" id="MBA8823422.1"/>
    </source>
</evidence>
<evidence type="ECO:0000256" key="2">
    <source>
        <dbReference type="ARBA" id="ARBA00022741"/>
    </source>
</evidence>
<dbReference type="EMBL" id="JACGWZ010000001">
    <property type="protein sequence ID" value="MBA8823422.1"/>
    <property type="molecule type" value="Genomic_DNA"/>
</dbReference>
<proteinExistence type="inferred from homology"/>
<feature type="compositionally biased region" description="Polar residues" evidence="8">
    <location>
        <begin position="359"/>
        <end position="370"/>
    </location>
</feature>
<dbReference type="Pfam" id="PF00091">
    <property type="entry name" value="Tubulin"/>
    <property type="match status" value="1"/>
</dbReference>
<evidence type="ECO:0000256" key="5">
    <source>
        <dbReference type="HAMAP-Rule" id="MF_00909"/>
    </source>
</evidence>
<dbReference type="GO" id="GO:0032153">
    <property type="term" value="C:cell division site"/>
    <property type="evidence" value="ECO:0007669"/>
    <property type="project" value="UniProtKB-UniRule"/>
</dbReference>
<accession>A0A839DN84</accession>
<dbReference type="InterPro" id="IPR003008">
    <property type="entry name" value="Tubulin_FtsZ_GTPase"/>
</dbReference>
<feature type="region of interest" description="Disordered" evidence="8">
    <location>
        <begin position="339"/>
        <end position="475"/>
    </location>
</feature>
<evidence type="ECO:0000256" key="4">
    <source>
        <dbReference type="ARBA" id="ARBA00023210"/>
    </source>
</evidence>
<feature type="compositionally biased region" description="Low complexity" evidence="8">
    <location>
        <begin position="375"/>
        <end position="390"/>
    </location>
</feature>
<dbReference type="InterPro" id="IPR020805">
    <property type="entry name" value="Cell_div_FtsZ_CS"/>
</dbReference>
<dbReference type="SUPFAM" id="SSF55307">
    <property type="entry name" value="Tubulin C-terminal domain-like"/>
    <property type="match status" value="1"/>
</dbReference>
<comment type="subunit">
    <text evidence="5">Homodimer. Polymerizes to form a dynamic ring structure in a strictly GTP-dependent manner. Interacts directly with several other division proteins.</text>
</comment>
<dbReference type="Proteomes" id="UP000569329">
    <property type="component" value="Unassembled WGS sequence"/>
</dbReference>
<sequence length="475" mass="48917">MTMTPPHNYLAVIKVVGIGGGGVNAVNRMIEVGLKGVEFIAVNTDAQALLMSDADVKLDIGRELTRGLGAGAAPDVGYQAADDHKDEIEEVLKGADMVFVTAGEGGGTGTGGAPVIASVARKLGALTIGVVTRPFTFEGKRRANQAEQGIKELRDECDTLIVIPNDRLLQLGDIGVSLMDAFRSADEVLLSGVQGITDLITTPGLINLDFADVKSVMSGAGSALMGIGSARGEGRSVQAAQKAINSPLLEASMEGAHGVLLAISGGSDLGLFEINESASLVQESAHPEANIIFGTVIDDSLGDEVRVTVIAAGFDAGAPTHKKLDPSTVGTGEGTIAEGEVLDSREEPAEPAEAGGTAVSSAAPQASLGQEQAPWQRAEAESSSSQSWSQHAERATPDPAPSEQDTVQREQEPTRQPESVGDDGSSVISGQHGVSVPGKPVGSYSSSTGFGGSLPHRGHDDDSDDDVDIPPFMRR</sequence>
<feature type="binding site" evidence="5">
    <location>
        <begin position="107"/>
        <end position="109"/>
    </location>
    <ligand>
        <name>GTP</name>
        <dbReference type="ChEBI" id="CHEBI:37565"/>
    </ligand>
</feature>
<dbReference type="Gene3D" id="3.40.50.1440">
    <property type="entry name" value="Tubulin/FtsZ, GTPase domain"/>
    <property type="match status" value="1"/>
</dbReference>
<feature type="binding site" evidence="5">
    <location>
        <position position="138"/>
    </location>
    <ligand>
        <name>GTP</name>
        <dbReference type="ChEBI" id="CHEBI:37565"/>
    </ligand>
</feature>
<dbReference type="InterPro" id="IPR037103">
    <property type="entry name" value="Tubulin/FtsZ-like_C"/>
</dbReference>
<protein>
    <recommendedName>
        <fullName evidence="5 6">Cell division protein FtsZ</fullName>
    </recommendedName>
</protein>
<dbReference type="InterPro" id="IPR000158">
    <property type="entry name" value="Cell_div_FtsZ"/>
</dbReference>
<dbReference type="GO" id="GO:0051258">
    <property type="term" value="P:protein polymerization"/>
    <property type="evidence" value="ECO:0007669"/>
    <property type="project" value="UniProtKB-UniRule"/>
</dbReference>
<dbReference type="HAMAP" id="MF_00909">
    <property type="entry name" value="FtsZ"/>
    <property type="match status" value="1"/>
</dbReference>
<evidence type="ECO:0000259" key="10">
    <source>
        <dbReference type="SMART" id="SM00865"/>
    </source>
</evidence>
<feature type="domain" description="Tubulin/FtsZ GTPase" evidence="9">
    <location>
        <begin position="12"/>
        <end position="204"/>
    </location>
</feature>
<dbReference type="SMART" id="SM00864">
    <property type="entry name" value="Tubulin"/>
    <property type="match status" value="1"/>
</dbReference>
<feature type="binding site" evidence="5">
    <location>
        <position position="142"/>
    </location>
    <ligand>
        <name>GTP</name>
        <dbReference type="ChEBI" id="CHEBI:37565"/>
    </ligand>
</feature>
<evidence type="ECO:0000313" key="12">
    <source>
        <dbReference type="Proteomes" id="UP000569329"/>
    </source>
</evidence>
<feature type="compositionally biased region" description="Basic and acidic residues" evidence="8">
    <location>
        <begin position="406"/>
        <end position="415"/>
    </location>
</feature>
<dbReference type="Gene3D" id="3.30.1330.20">
    <property type="entry name" value="Tubulin/FtsZ, C-terminal domain"/>
    <property type="match status" value="1"/>
</dbReference>
<evidence type="ECO:0000256" key="1">
    <source>
        <dbReference type="ARBA" id="ARBA00009690"/>
    </source>
</evidence>
<organism evidence="11 12">
    <name type="scientific">Halosaccharopolyspora lacisalsi</name>
    <dbReference type="NCBI Taxonomy" id="1000566"/>
    <lineage>
        <taxon>Bacteria</taxon>
        <taxon>Bacillati</taxon>
        <taxon>Actinomycetota</taxon>
        <taxon>Actinomycetes</taxon>
        <taxon>Pseudonocardiales</taxon>
        <taxon>Pseudonocardiaceae</taxon>
        <taxon>Halosaccharopolyspora</taxon>
    </lineage>
</organism>
<dbReference type="GO" id="GO:0005737">
    <property type="term" value="C:cytoplasm"/>
    <property type="evidence" value="ECO:0007669"/>
    <property type="project" value="UniProtKB-SubCell"/>
</dbReference>
<evidence type="ECO:0000259" key="9">
    <source>
        <dbReference type="SMART" id="SM00864"/>
    </source>
</evidence>
<dbReference type="InterPro" id="IPR024757">
    <property type="entry name" value="FtsZ_C"/>
</dbReference>
<comment type="similarity">
    <text evidence="1 5 7">Belongs to the FtsZ family.</text>
</comment>
<keyword evidence="5 7" id="KW-0132">Cell division</keyword>
<dbReference type="PROSITE" id="PS01134">
    <property type="entry name" value="FTSZ_1"/>
    <property type="match status" value="1"/>
</dbReference>
<dbReference type="GO" id="GO:0000917">
    <property type="term" value="P:division septum assembly"/>
    <property type="evidence" value="ECO:0007669"/>
    <property type="project" value="UniProtKB-KW"/>
</dbReference>
<dbReference type="SMART" id="SM00865">
    <property type="entry name" value="Tubulin_C"/>
    <property type="match status" value="1"/>
</dbReference>
<dbReference type="InterPro" id="IPR008280">
    <property type="entry name" value="Tub_FtsZ_C"/>
</dbReference>
<gene>
    <name evidence="5" type="primary">ftsZ</name>
    <name evidence="11" type="ORF">FHX42_000751</name>
</gene>
<comment type="subcellular location">
    <subcellularLocation>
        <location evidence="5">Cytoplasm</location>
    </subcellularLocation>
    <text evidence="5">Assembles at midcell at the inner surface of the cytoplasmic membrane.</text>
</comment>
<keyword evidence="3 5" id="KW-0342">GTP-binding</keyword>
<dbReference type="InterPro" id="IPR018316">
    <property type="entry name" value="Tubulin/FtsZ_2-layer-sand-dom"/>
</dbReference>
<name>A0A839DN84_9PSEU</name>
<dbReference type="InterPro" id="IPR036525">
    <property type="entry name" value="Tubulin/FtsZ_GTPase_sf"/>
</dbReference>
<reference evidence="11 12" key="1">
    <citation type="submission" date="2020-07" db="EMBL/GenBank/DDBJ databases">
        <title>Sequencing the genomes of 1000 actinobacteria strains.</title>
        <authorList>
            <person name="Klenk H.-P."/>
        </authorList>
    </citation>
    <scope>NUCLEOTIDE SEQUENCE [LARGE SCALE GENOMIC DNA]</scope>
    <source>
        <strain evidence="11 12">DSM 45975</strain>
    </source>
</reference>
<dbReference type="PROSITE" id="PS01135">
    <property type="entry name" value="FTSZ_2"/>
    <property type="match status" value="1"/>
</dbReference>
<dbReference type="PRINTS" id="PR00423">
    <property type="entry name" value="CELLDVISFTSZ"/>
</dbReference>
<dbReference type="GO" id="GO:0003924">
    <property type="term" value="F:GTPase activity"/>
    <property type="evidence" value="ECO:0007669"/>
    <property type="project" value="UniProtKB-UniRule"/>
</dbReference>
<dbReference type="FunFam" id="3.40.50.1440:FF:000001">
    <property type="entry name" value="Cell division protein FtsZ"/>
    <property type="match status" value="1"/>
</dbReference>
<comment type="caution">
    <text evidence="11">The sequence shown here is derived from an EMBL/GenBank/DDBJ whole genome shotgun (WGS) entry which is preliminary data.</text>
</comment>
<dbReference type="InterPro" id="IPR045061">
    <property type="entry name" value="FtsZ/CetZ"/>
</dbReference>
<dbReference type="PANTHER" id="PTHR30314:SF3">
    <property type="entry name" value="MITOCHONDRIAL DIVISION PROTEIN FSZA"/>
    <property type="match status" value="1"/>
</dbReference>
<dbReference type="GO" id="GO:0005525">
    <property type="term" value="F:GTP binding"/>
    <property type="evidence" value="ECO:0007669"/>
    <property type="project" value="UniProtKB-UniRule"/>
</dbReference>
<feature type="binding site" evidence="5">
    <location>
        <position position="186"/>
    </location>
    <ligand>
        <name>GTP</name>
        <dbReference type="ChEBI" id="CHEBI:37565"/>
    </ligand>
</feature>
<evidence type="ECO:0000256" key="7">
    <source>
        <dbReference type="RuleBase" id="RU000631"/>
    </source>
</evidence>
<keyword evidence="5" id="KW-0963">Cytoplasm</keyword>
<evidence type="ECO:0000256" key="6">
    <source>
        <dbReference type="NCBIfam" id="TIGR00065"/>
    </source>
</evidence>
<feature type="domain" description="Tubulin/FtsZ 2-layer sandwich" evidence="10">
    <location>
        <begin position="206"/>
        <end position="323"/>
    </location>
</feature>
<dbReference type="NCBIfam" id="TIGR00065">
    <property type="entry name" value="ftsZ"/>
    <property type="match status" value="1"/>
</dbReference>
<keyword evidence="5 7" id="KW-0131">Cell cycle</keyword>
<keyword evidence="12" id="KW-1185">Reference proteome</keyword>
<dbReference type="GO" id="GO:0043093">
    <property type="term" value="P:FtsZ-dependent cytokinesis"/>
    <property type="evidence" value="ECO:0007669"/>
    <property type="project" value="UniProtKB-UniRule"/>
</dbReference>
<dbReference type="Pfam" id="PF12327">
    <property type="entry name" value="FtsZ_C"/>
    <property type="match status" value="1"/>
</dbReference>
<keyword evidence="4 5" id="KW-0717">Septation</keyword>
<dbReference type="CDD" id="cd02201">
    <property type="entry name" value="FtsZ_type1"/>
    <property type="match status" value="1"/>
</dbReference>
<keyword evidence="2 5" id="KW-0547">Nucleotide-binding</keyword>
<comment type="function">
    <text evidence="5 7">Essential cell division protein that forms a contractile ring structure (Z ring) at the future cell division site. The regulation of the ring assembly controls the timing and the location of cell division. One of the functions of the FtsZ ring is to recruit other cell division proteins to the septum to produce a new cell wall between the dividing cells. Binds GTP and shows GTPase activity.</text>
</comment>
<feature type="binding site" evidence="5">
    <location>
        <begin position="20"/>
        <end position="24"/>
    </location>
    <ligand>
        <name>GTP</name>
        <dbReference type="ChEBI" id="CHEBI:37565"/>
    </ligand>
</feature>
<dbReference type="PANTHER" id="PTHR30314">
    <property type="entry name" value="CELL DIVISION PROTEIN FTSZ-RELATED"/>
    <property type="match status" value="1"/>
</dbReference>
<evidence type="ECO:0000256" key="3">
    <source>
        <dbReference type="ARBA" id="ARBA00023134"/>
    </source>
</evidence>
<evidence type="ECO:0000256" key="8">
    <source>
        <dbReference type="SAM" id="MobiDB-lite"/>
    </source>
</evidence>